<dbReference type="STRING" id="477680.SAMN05421788_103310"/>
<keyword evidence="3" id="KW-1185">Reference proteome</keyword>
<dbReference type="GO" id="GO:0006508">
    <property type="term" value="P:proteolysis"/>
    <property type="evidence" value="ECO:0007669"/>
    <property type="project" value="UniProtKB-KW"/>
</dbReference>
<keyword evidence="2" id="KW-0378">Hydrolase</keyword>
<dbReference type="Pfam" id="PF10026">
    <property type="entry name" value="DUF2268"/>
    <property type="match status" value="1"/>
</dbReference>
<name>A0A1N7P9H8_9BACT</name>
<dbReference type="InterPro" id="IPR018728">
    <property type="entry name" value="DUF2268"/>
</dbReference>
<accession>A0A1N7P9H8</accession>
<dbReference type="OrthoDB" id="6402335at2"/>
<evidence type="ECO:0000313" key="2">
    <source>
        <dbReference type="EMBL" id="SIT07241.1"/>
    </source>
</evidence>
<reference evidence="3" key="1">
    <citation type="submission" date="2017-01" db="EMBL/GenBank/DDBJ databases">
        <authorList>
            <person name="Varghese N."/>
            <person name="Submissions S."/>
        </authorList>
    </citation>
    <scope>NUCLEOTIDE SEQUENCE [LARGE SCALE GENOMIC DNA]</scope>
    <source>
        <strain evidence="3">DSM 21054</strain>
    </source>
</reference>
<dbReference type="AlphaFoldDB" id="A0A1N7P9H8"/>
<dbReference type="GO" id="GO:0008233">
    <property type="term" value="F:peptidase activity"/>
    <property type="evidence" value="ECO:0007669"/>
    <property type="project" value="UniProtKB-KW"/>
</dbReference>
<evidence type="ECO:0000259" key="1">
    <source>
        <dbReference type="Pfam" id="PF10026"/>
    </source>
</evidence>
<feature type="domain" description="DUF2268" evidence="1">
    <location>
        <begin position="184"/>
        <end position="303"/>
    </location>
</feature>
<gene>
    <name evidence="2" type="ORF">SAMN05421788_103310</name>
</gene>
<dbReference type="EMBL" id="FTOR01000003">
    <property type="protein sequence ID" value="SIT07241.1"/>
    <property type="molecule type" value="Genomic_DNA"/>
</dbReference>
<protein>
    <submittedName>
        <fullName evidence="2">Predicted Zn-dependent protease</fullName>
    </submittedName>
</protein>
<keyword evidence="2" id="KW-0645">Protease</keyword>
<organism evidence="2 3">
    <name type="scientific">Filimonas lacunae</name>
    <dbReference type="NCBI Taxonomy" id="477680"/>
    <lineage>
        <taxon>Bacteria</taxon>
        <taxon>Pseudomonadati</taxon>
        <taxon>Bacteroidota</taxon>
        <taxon>Chitinophagia</taxon>
        <taxon>Chitinophagales</taxon>
        <taxon>Chitinophagaceae</taxon>
        <taxon>Filimonas</taxon>
    </lineage>
</organism>
<sequence length="329" mass="37210">MRMIATVYSILKKMLCIIALLISSLLYGQQPGSGIYYDDIARFWKAYDSVTVTKDTALQRMIMQRLYLDKGSVGMQKMAGIRNWTAVKFIKSIQAHPAFWQSIRPHTLHIADSAVVVQQLINRYRKLYPAFKKPDIYFIMGFIGTGGTTTQTEVLVGTEIATADSSVNATGLHPLLQGFFKMNKGITPLIAHELTHTQQQGGDMETRRNSNLLGFCIAEGVCDFIAELLLQYPLNTPYIEYGKQHENEVWELFVKEWEGKDVSNWLYNGGDKKEGQADLGYFIGYAICKAYYQQAANKQQALIDMITLNLEDKQALSRFLVTSHYKGGQ</sequence>
<proteinExistence type="predicted"/>
<dbReference type="Proteomes" id="UP000186917">
    <property type="component" value="Unassembled WGS sequence"/>
</dbReference>
<evidence type="ECO:0000313" key="3">
    <source>
        <dbReference type="Proteomes" id="UP000186917"/>
    </source>
</evidence>